<dbReference type="Proteomes" id="UP000324222">
    <property type="component" value="Unassembled WGS sequence"/>
</dbReference>
<evidence type="ECO:0000313" key="1">
    <source>
        <dbReference type="EMBL" id="MPC80922.1"/>
    </source>
</evidence>
<protein>
    <submittedName>
        <fullName evidence="1">Uncharacterized protein</fullName>
    </submittedName>
</protein>
<organism evidence="1 2">
    <name type="scientific">Portunus trituberculatus</name>
    <name type="common">Swimming crab</name>
    <name type="synonym">Neptunus trituberculatus</name>
    <dbReference type="NCBI Taxonomy" id="210409"/>
    <lineage>
        <taxon>Eukaryota</taxon>
        <taxon>Metazoa</taxon>
        <taxon>Ecdysozoa</taxon>
        <taxon>Arthropoda</taxon>
        <taxon>Crustacea</taxon>
        <taxon>Multicrustacea</taxon>
        <taxon>Malacostraca</taxon>
        <taxon>Eumalacostraca</taxon>
        <taxon>Eucarida</taxon>
        <taxon>Decapoda</taxon>
        <taxon>Pleocyemata</taxon>
        <taxon>Brachyura</taxon>
        <taxon>Eubrachyura</taxon>
        <taxon>Portunoidea</taxon>
        <taxon>Portunidae</taxon>
        <taxon>Portuninae</taxon>
        <taxon>Portunus</taxon>
    </lineage>
</organism>
<dbReference type="EMBL" id="VSRR010055409">
    <property type="protein sequence ID" value="MPC80922.1"/>
    <property type="molecule type" value="Genomic_DNA"/>
</dbReference>
<sequence length="162" mass="18134">MPPPPPAPPLPSGYIFFHHPRIATIRPVSAAVQLSTITRILLSTTDFQQRHNAVPRRVPLTLGRSISLLGRFLPERLYSTFPLDTVTRRPQGHLPHYPLPAMSSGPSGDMVTGPAWWPPLTHVCCVHSNVPIRAAYVLLSYPARHYFTQHMLSTLRPSPPYH</sequence>
<proteinExistence type="predicted"/>
<gene>
    <name evidence="1" type="ORF">E2C01_075520</name>
</gene>
<evidence type="ECO:0000313" key="2">
    <source>
        <dbReference type="Proteomes" id="UP000324222"/>
    </source>
</evidence>
<name>A0A5B7IAW7_PORTR</name>
<reference evidence="1 2" key="1">
    <citation type="submission" date="2019-05" db="EMBL/GenBank/DDBJ databases">
        <title>Another draft genome of Portunus trituberculatus and its Hox gene families provides insights of decapod evolution.</title>
        <authorList>
            <person name="Jeong J.-H."/>
            <person name="Song I."/>
            <person name="Kim S."/>
            <person name="Choi T."/>
            <person name="Kim D."/>
            <person name="Ryu S."/>
            <person name="Kim W."/>
        </authorList>
    </citation>
    <scope>NUCLEOTIDE SEQUENCE [LARGE SCALE GENOMIC DNA]</scope>
    <source>
        <tissue evidence="1">Muscle</tissue>
    </source>
</reference>
<comment type="caution">
    <text evidence="1">The sequence shown here is derived from an EMBL/GenBank/DDBJ whole genome shotgun (WGS) entry which is preliminary data.</text>
</comment>
<dbReference type="AlphaFoldDB" id="A0A5B7IAW7"/>
<accession>A0A5B7IAW7</accession>
<keyword evidence="2" id="KW-1185">Reference proteome</keyword>